<dbReference type="STRING" id="370438.PTH_2542"/>
<dbReference type="Proteomes" id="UP000006556">
    <property type="component" value="Chromosome"/>
</dbReference>
<feature type="compositionally biased region" description="Basic and acidic residues" evidence="1">
    <location>
        <begin position="94"/>
        <end position="108"/>
    </location>
</feature>
<evidence type="ECO:0000313" key="2">
    <source>
        <dbReference type="EMBL" id="BAF60724.1"/>
    </source>
</evidence>
<name>A5CZ49_PELTS</name>
<gene>
    <name evidence="2" type="ordered locus">PTH_2542</name>
</gene>
<dbReference type="AlphaFoldDB" id="A5CZ49"/>
<evidence type="ECO:0000256" key="1">
    <source>
        <dbReference type="SAM" id="MobiDB-lite"/>
    </source>
</evidence>
<accession>A5CZ49</accession>
<reference evidence="3" key="1">
    <citation type="journal article" date="2008" name="Genome Res.">
        <title>The genome of Pelotomaculum thermopropionicum reveals niche-associated evolution in anaerobic microbiota.</title>
        <authorList>
            <person name="Kosaka T."/>
            <person name="Kato S."/>
            <person name="Shimoyama T."/>
            <person name="Ishii S."/>
            <person name="Abe T."/>
            <person name="Watanabe K."/>
        </authorList>
    </citation>
    <scope>NUCLEOTIDE SEQUENCE [LARGE SCALE GENOMIC DNA]</scope>
    <source>
        <strain evidence="3">DSM 13744 / JCM 10971 / SI</strain>
    </source>
</reference>
<proteinExistence type="predicted"/>
<keyword evidence="3" id="KW-1185">Reference proteome</keyword>
<feature type="region of interest" description="Disordered" evidence="1">
    <location>
        <begin position="83"/>
        <end position="113"/>
    </location>
</feature>
<organism evidence="2 3">
    <name type="scientific">Pelotomaculum thermopropionicum (strain DSM 13744 / JCM 10971 / SI)</name>
    <dbReference type="NCBI Taxonomy" id="370438"/>
    <lineage>
        <taxon>Bacteria</taxon>
        <taxon>Bacillati</taxon>
        <taxon>Bacillota</taxon>
        <taxon>Clostridia</taxon>
        <taxon>Eubacteriales</taxon>
        <taxon>Desulfotomaculaceae</taxon>
        <taxon>Pelotomaculum</taxon>
    </lineage>
</organism>
<dbReference type="KEGG" id="pth:PTH_2542"/>
<sequence>MEPRPEAMTPRRNFFTLFSSFASHVIYPALALSHFTDKIALFARSRQVSHYSFRLPGRNDHCQAYAHVEGAQHLGLRNPAGLSDQFKHRGHRPLSQEDVNRRTGREDAGNVFGQAAPGDVGQPLYGKVVQKRQDGLYVNPGGLQQFFPYGAPQPLNICIHPVTGHFQQHLAGKGIAVAVQAGRGKADHPVARNDAAAVNNPAALHHSHGKPGQVVLLRAVEARHLRRFAADQGAAGPAAAFRHTAYNCRHLLRNHPAYRQVVQEEQRLGPVHENIVYAHGHGVDANGVMPVHQHGHPQLGAHPIGAGHQHRLFIPGRIKRKQPAKAPYIGQDLRPEGAPHGVPDQAHRLVSGFNVHPCVSIGKSFIPPGHKTPPHSSTYLPASYGLGMATG</sequence>
<protein>
    <submittedName>
        <fullName evidence="2">Uncharacterized protein</fullName>
    </submittedName>
</protein>
<evidence type="ECO:0000313" key="3">
    <source>
        <dbReference type="Proteomes" id="UP000006556"/>
    </source>
</evidence>
<dbReference type="EMBL" id="AP009389">
    <property type="protein sequence ID" value="BAF60724.1"/>
    <property type="molecule type" value="Genomic_DNA"/>
</dbReference>
<dbReference type="HOGENOM" id="CLU_705675_0_0_9"/>